<evidence type="ECO:0000313" key="1">
    <source>
        <dbReference type="EMBL" id="TQO38360.1"/>
    </source>
</evidence>
<keyword evidence="2" id="KW-1185">Reference proteome</keyword>
<evidence type="ECO:0000313" key="2">
    <source>
        <dbReference type="Proteomes" id="UP000315363"/>
    </source>
</evidence>
<comment type="caution">
    <text evidence="1">The sequence shown here is derived from an EMBL/GenBank/DDBJ whole genome shotgun (WGS) entry which is preliminary data.</text>
</comment>
<reference evidence="1 2" key="1">
    <citation type="submission" date="2019-06" db="EMBL/GenBank/DDBJ databases">
        <title>A large-scale integrated study on North Sea by COGITO (Coastal Microbe Genomic &amp; Taxonomic Observatory).</title>
        <authorList>
            <person name="Teeling H."/>
        </authorList>
    </citation>
    <scope>NUCLEOTIDE SEQUENCE [LARGE SCALE GENOMIC DNA]</scope>
    <source>
        <strain evidence="1 2">MAR_2009_79</strain>
    </source>
</reference>
<accession>A0ABY3ACW3</accession>
<protein>
    <submittedName>
        <fullName evidence="1">Uncharacterized protein</fullName>
    </submittedName>
</protein>
<name>A0ABY3ACW3_9FLAO</name>
<dbReference type="EMBL" id="VHIF01000001">
    <property type="protein sequence ID" value="TQO38360.1"/>
    <property type="molecule type" value="Genomic_DNA"/>
</dbReference>
<gene>
    <name evidence="1" type="ORF">GQ41_3006</name>
</gene>
<dbReference type="Proteomes" id="UP000315363">
    <property type="component" value="Unassembled WGS sequence"/>
</dbReference>
<organism evidence="1 2">
    <name type="scientific">Arenibacter algicola</name>
    <dbReference type="NCBI Taxonomy" id="616991"/>
    <lineage>
        <taxon>Bacteria</taxon>
        <taxon>Pseudomonadati</taxon>
        <taxon>Bacteroidota</taxon>
        <taxon>Flavobacteriia</taxon>
        <taxon>Flavobacteriales</taxon>
        <taxon>Flavobacteriaceae</taxon>
        <taxon>Arenibacter</taxon>
    </lineage>
</organism>
<sequence length="68" mass="8342">MKRFYDFTLALQFNNRDLVLLHLHYLRATYIGIGKIEFTLEVEEKILNFYHYLIHSMVFTVMFTKEKH</sequence>
<proteinExistence type="predicted"/>